<dbReference type="Pfam" id="PF09948">
    <property type="entry name" value="PpoB2"/>
    <property type="match status" value="1"/>
</dbReference>
<feature type="transmembrane region" description="Helical" evidence="1">
    <location>
        <begin position="132"/>
        <end position="149"/>
    </location>
</feature>
<dbReference type="InterPro" id="IPR018688">
    <property type="entry name" value="PpoB2-like"/>
</dbReference>
<keyword evidence="1" id="KW-0812">Transmembrane</keyword>
<dbReference type="Proteomes" id="UP001162780">
    <property type="component" value="Chromosome"/>
</dbReference>
<keyword evidence="1" id="KW-0472">Membrane</keyword>
<feature type="transmembrane region" description="Helical" evidence="1">
    <location>
        <begin position="195"/>
        <end position="216"/>
    </location>
</feature>
<sequence length="249" mass="28006">MSAKIGVVIAALLAGAWGFLMIQAWQMRHLPMTEMWMAPAGSIAWRLLDFAWVFGMWAVMMAAMMLPTALPMLNIFARYCQRDPGSSELKTFGFIAGYLAVWILFSLGATVLQWLFHTWAWLSPMMDNHQPLLATVIFFLAGLYQFTVYKNACLHHCRTPIGYLLSHWRPGMRGAVQIGFRHGWSCLGCCWAQMLIMFAVGVMNVLGMLLVTLLVIIEKYAPVDANKLSRGIGALFLLAGFYNLWQATV</sequence>
<dbReference type="EMBL" id="CP113517">
    <property type="protein sequence ID" value="WAR45662.1"/>
    <property type="molecule type" value="Genomic_DNA"/>
</dbReference>
<accession>A0ABY7GMD2</accession>
<feature type="transmembrane region" description="Helical" evidence="1">
    <location>
        <begin position="47"/>
        <end position="70"/>
    </location>
</feature>
<proteinExistence type="predicted"/>
<reference evidence="2" key="1">
    <citation type="submission" date="2022-11" db="EMBL/GenBank/DDBJ databases">
        <title>Methylomonas rapida sp. nov., Carotenoid-Producing Obligate Methanotrophs with High Growth Characteristics and Biotechnological Potential.</title>
        <authorList>
            <person name="Tikhonova E.N."/>
            <person name="Suleimanov R.Z."/>
            <person name="Miroshnikov K."/>
            <person name="Oshkin I.Y."/>
            <person name="Belova S.E."/>
            <person name="Danilova O.V."/>
            <person name="Ashikhmin A."/>
            <person name="Konopkin A."/>
            <person name="But S.Y."/>
            <person name="Khmelenina V.N."/>
            <person name="Kuznetsov N."/>
            <person name="Pimenov N.V."/>
            <person name="Dedysh S.N."/>
        </authorList>
    </citation>
    <scope>NUCLEOTIDE SEQUENCE</scope>
    <source>
        <strain evidence="2">MP1</strain>
    </source>
</reference>
<feature type="transmembrane region" description="Helical" evidence="1">
    <location>
        <begin position="7"/>
        <end position="27"/>
    </location>
</feature>
<keyword evidence="3" id="KW-1185">Reference proteome</keyword>
<evidence type="ECO:0000256" key="1">
    <source>
        <dbReference type="SAM" id="Phobius"/>
    </source>
</evidence>
<evidence type="ECO:0000313" key="2">
    <source>
        <dbReference type="EMBL" id="WAR45662.1"/>
    </source>
</evidence>
<evidence type="ECO:0000313" key="3">
    <source>
        <dbReference type="Proteomes" id="UP001162780"/>
    </source>
</evidence>
<organism evidence="2 3">
    <name type="scientific">Methylomonas rapida</name>
    <dbReference type="NCBI Taxonomy" id="2963939"/>
    <lineage>
        <taxon>Bacteria</taxon>
        <taxon>Pseudomonadati</taxon>
        <taxon>Pseudomonadota</taxon>
        <taxon>Gammaproteobacteria</taxon>
        <taxon>Methylococcales</taxon>
        <taxon>Methylococcaceae</taxon>
        <taxon>Methylomonas</taxon>
    </lineage>
</organism>
<name>A0ABY7GMD2_9GAMM</name>
<protein>
    <submittedName>
        <fullName evidence="2">DUF2182 domain-containing protein</fullName>
    </submittedName>
</protein>
<gene>
    <name evidence="2" type="ORF">NM686_003865</name>
</gene>
<keyword evidence="1" id="KW-1133">Transmembrane helix</keyword>
<dbReference type="RefSeq" id="WP_255186571.1">
    <property type="nucleotide sequence ID" value="NZ_CP113517.1"/>
</dbReference>
<feature type="transmembrane region" description="Helical" evidence="1">
    <location>
        <begin position="228"/>
        <end position="245"/>
    </location>
</feature>
<feature type="transmembrane region" description="Helical" evidence="1">
    <location>
        <begin position="91"/>
        <end position="112"/>
    </location>
</feature>